<dbReference type="Proteomes" id="UP000054217">
    <property type="component" value="Unassembled WGS sequence"/>
</dbReference>
<keyword evidence="3" id="KW-1185">Reference proteome</keyword>
<feature type="chain" id="PRO_5002167802" evidence="1">
    <location>
        <begin position="28"/>
        <end position="62"/>
    </location>
</feature>
<protein>
    <submittedName>
        <fullName evidence="2">Uncharacterized protein</fullName>
    </submittedName>
</protein>
<evidence type="ECO:0000313" key="3">
    <source>
        <dbReference type="Proteomes" id="UP000054217"/>
    </source>
</evidence>
<evidence type="ECO:0000313" key="2">
    <source>
        <dbReference type="EMBL" id="KIO04274.1"/>
    </source>
</evidence>
<dbReference type="InParanoid" id="A0A0C3P9Q2"/>
<gene>
    <name evidence="2" type="ORF">M404DRAFT_557919</name>
</gene>
<name>A0A0C3P9Q2_PISTI</name>
<evidence type="ECO:0000256" key="1">
    <source>
        <dbReference type="SAM" id="SignalP"/>
    </source>
</evidence>
<organism evidence="2 3">
    <name type="scientific">Pisolithus tinctorius Marx 270</name>
    <dbReference type="NCBI Taxonomy" id="870435"/>
    <lineage>
        <taxon>Eukaryota</taxon>
        <taxon>Fungi</taxon>
        <taxon>Dikarya</taxon>
        <taxon>Basidiomycota</taxon>
        <taxon>Agaricomycotina</taxon>
        <taxon>Agaricomycetes</taxon>
        <taxon>Agaricomycetidae</taxon>
        <taxon>Boletales</taxon>
        <taxon>Sclerodermatineae</taxon>
        <taxon>Pisolithaceae</taxon>
        <taxon>Pisolithus</taxon>
    </lineage>
</organism>
<sequence>MPTGIGGNIACPQAVVLLSLGLHWSKAGLESGWGSEDNTRYQEVWTIGLSNCRHSAIPLHGP</sequence>
<proteinExistence type="predicted"/>
<dbReference type="EMBL" id="KN831972">
    <property type="protein sequence ID" value="KIO04274.1"/>
    <property type="molecule type" value="Genomic_DNA"/>
</dbReference>
<reference evidence="2 3" key="1">
    <citation type="submission" date="2014-04" db="EMBL/GenBank/DDBJ databases">
        <authorList>
            <consortium name="DOE Joint Genome Institute"/>
            <person name="Kuo A."/>
            <person name="Kohler A."/>
            <person name="Costa M.D."/>
            <person name="Nagy L.G."/>
            <person name="Floudas D."/>
            <person name="Copeland A."/>
            <person name="Barry K.W."/>
            <person name="Cichocki N."/>
            <person name="Veneault-Fourrey C."/>
            <person name="LaButti K."/>
            <person name="Lindquist E.A."/>
            <person name="Lipzen A."/>
            <person name="Lundell T."/>
            <person name="Morin E."/>
            <person name="Murat C."/>
            <person name="Sun H."/>
            <person name="Tunlid A."/>
            <person name="Henrissat B."/>
            <person name="Grigoriev I.V."/>
            <person name="Hibbett D.S."/>
            <person name="Martin F."/>
            <person name="Nordberg H.P."/>
            <person name="Cantor M.N."/>
            <person name="Hua S.X."/>
        </authorList>
    </citation>
    <scope>NUCLEOTIDE SEQUENCE [LARGE SCALE GENOMIC DNA]</scope>
    <source>
        <strain evidence="2 3">Marx 270</strain>
    </source>
</reference>
<reference evidence="3" key="2">
    <citation type="submission" date="2015-01" db="EMBL/GenBank/DDBJ databases">
        <title>Evolutionary Origins and Diversification of the Mycorrhizal Mutualists.</title>
        <authorList>
            <consortium name="DOE Joint Genome Institute"/>
            <consortium name="Mycorrhizal Genomics Consortium"/>
            <person name="Kohler A."/>
            <person name="Kuo A."/>
            <person name="Nagy L.G."/>
            <person name="Floudas D."/>
            <person name="Copeland A."/>
            <person name="Barry K.W."/>
            <person name="Cichocki N."/>
            <person name="Veneault-Fourrey C."/>
            <person name="LaButti K."/>
            <person name="Lindquist E.A."/>
            <person name="Lipzen A."/>
            <person name="Lundell T."/>
            <person name="Morin E."/>
            <person name="Murat C."/>
            <person name="Riley R."/>
            <person name="Ohm R."/>
            <person name="Sun H."/>
            <person name="Tunlid A."/>
            <person name="Henrissat B."/>
            <person name="Grigoriev I.V."/>
            <person name="Hibbett D.S."/>
            <person name="Martin F."/>
        </authorList>
    </citation>
    <scope>NUCLEOTIDE SEQUENCE [LARGE SCALE GENOMIC DNA]</scope>
    <source>
        <strain evidence="3">Marx 270</strain>
    </source>
</reference>
<keyword evidence="1" id="KW-0732">Signal</keyword>
<accession>A0A0C3P9Q2</accession>
<dbReference type="AlphaFoldDB" id="A0A0C3P9Q2"/>
<dbReference type="HOGENOM" id="CLU_2905103_0_0_1"/>
<feature type="signal peptide" evidence="1">
    <location>
        <begin position="1"/>
        <end position="27"/>
    </location>
</feature>